<dbReference type="Proteomes" id="UP000324222">
    <property type="component" value="Unassembled WGS sequence"/>
</dbReference>
<proteinExistence type="predicted"/>
<dbReference type="EMBL" id="VSRR010043307">
    <property type="protein sequence ID" value="MPC76420.1"/>
    <property type="molecule type" value="Genomic_DNA"/>
</dbReference>
<organism evidence="1 2">
    <name type="scientific">Portunus trituberculatus</name>
    <name type="common">Swimming crab</name>
    <name type="synonym">Neptunus trituberculatus</name>
    <dbReference type="NCBI Taxonomy" id="210409"/>
    <lineage>
        <taxon>Eukaryota</taxon>
        <taxon>Metazoa</taxon>
        <taxon>Ecdysozoa</taxon>
        <taxon>Arthropoda</taxon>
        <taxon>Crustacea</taxon>
        <taxon>Multicrustacea</taxon>
        <taxon>Malacostraca</taxon>
        <taxon>Eumalacostraca</taxon>
        <taxon>Eucarida</taxon>
        <taxon>Decapoda</taxon>
        <taxon>Pleocyemata</taxon>
        <taxon>Brachyura</taxon>
        <taxon>Eubrachyura</taxon>
        <taxon>Portunoidea</taxon>
        <taxon>Portunidae</taxon>
        <taxon>Portuninae</taxon>
        <taxon>Portunus</taxon>
    </lineage>
</organism>
<reference evidence="1 2" key="1">
    <citation type="submission" date="2019-05" db="EMBL/GenBank/DDBJ databases">
        <title>Another draft genome of Portunus trituberculatus and its Hox gene families provides insights of decapod evolution.</title>
        <authorList>
            <person name="Jeong J.-H."/>
            <person name="Song I."/>
            <person name="Kim S."/>
            <person name="Choi T."/>
            <person name="Kim D."/>
            <person name="Ryu S."/>
            <person name="Kim W."/>
        </authorList>
    </citation>
    <scope>NUCLEOTIDE SEQUENCE [LARGE SCALE GENOMIC DNA]</scope>
    <source>
        <tissue evidence="1">Muscle</tissue>
    </source>
</reference>
<protein>
    <submittedName>
        <fullName evidence="1">Uncharacterized protein</fullName>
    </submittedName>
</protein>
<evidence type="ECO:0000313" key="2">
    <source>
        <dbReference type="Proteomes" id="UP000324222"/>
    </source>
</evidence>
<comment type="caution">
    <text evidence="1">The sequence shown here is derived from an EMBL/GenBank/DDBJ whole genome shotgun (WGS) entry which is preliminary data.</text>
</comment>
<accession>A0A5B7HV89</accession>
<gene>
    <name evidence="1" type="ORF">E2C01_070830</name>
</gene>
<keyword evidence="2" id="KW-1185">Reference proteome</keyword>
<dbReference type="AlphaFoldDB" id="A0A5B7HV89"/>
<sequence length="61" mass="6444">MPFDALQMEGVRLVVGDAGYESHHGSSAHLFMDETASFPVKEVVFAVSDGSSAHCNSSSTI</sequence>
<name>A0A5B7HV89_PORTR</name>
<evidence type="ECO:0000313" key="1">
    <source>
        <dbReference type="EMBL" id="MPC76420.1"/>
    </source>
</evidence>